<evidence type="ECO:0000256" key="11">
    <source>
        <dbReference type="RuleBase" id="RU365024"/>
    </source>
</evidence>
<dbReference type="EC" id="2.7.8.5" evidence="11"/>
<evidence type="ECO:0000313" key="13">
    <source>
        <dbReference type="EMBL" id="CAH1398018.1"/>
    </source>
</evidence>
<keyword evidence="5 11" id="KW-0808">Transferase</keyword>
<protein>
    <recommendedName>
        <fullName evidence="11">CDP-diacylglycerol--glycerol-3-phosphate 3-phosphatidyltransferase</fullName>
        <ecNumber evidence="11">2.7.8.5</ecNumber>
    </recommendedName>
</protein>
<dbReference type="GO" id="GO:0032049">
    <property type="term" value="P:cardiolipin biosynthetic process"/>
    <property type="evidence" value="ECO:0007669"/>
    <property type="project" value="InterPro"/>
</dbReference>
<evidence type="ECO:0000313" key="14">
    <source>
        <dbReference type="Proteomes" id="UP001152798"/>
    </source>
</evidence>
<accession>A0A9P0MH63</accession>
<dbReference type="InterPro" id="IPR025202">
    <property type="entry name" value="PLD-like_dom"/>
</dbReference>
<evidence type="ECO:0000256" key="6">
    <source>
        <dbReference type="ARBA" id="ARBA00022737"/>
    </source>
</evidence>
<keyword evidence="8 11" id="KW-0594">Phospholipid biosynthesis</keyword>
<reference evidence="13" key="1">
    <citation type="submission" date="2022-01" db="EMBL/GenBank/DDBJ databases">
        <authorList>
            <person name="King R."/>
        </authorList>
    </citation>
    <scope>NUCLEOTIDE SEQUENCE</scope>
</reference>
<keyword evidence="4 11" id="KW-0444">Lipid biosynthesis</keyword>
<dbReference type="SUPFAM" id="SSF56024">
    <property type="entry name" value="Phospholipase D/nuclease"/>
    <property type="match status" value="2"/>
</dbReference>
<keyword evidence="11" id="KW-0496">Mitochondrion</keyword>
<comment type="catalytic activity">
    <reaction evidence="10 11">
        <text>a CDP-1,2-diacyl-sn-glycerol + sn-glycerol 3-phosphate = a 1,2-diacyl-sn-glycero-3-phospho-(1'-sn-glycero-3'-phosphate) + CMP + H(+)</text>
        <dbReference type="Rhea" id="RHEA:12593"/>
        <dbReference type="ChEBI" id="CHEBI:15378"/>
        <dbReference type="ChEBI" id="CHEBI:57597"/>
        <dbReference type="ChEBI" id="CHEBI:58332"/>
        <dbReference type="ChEBI" id="CHEBI:60110"/>
        <dbReference type="ChEBI" id="CHEBI:60377"/>
        <dbReference type="EC" id="2.7.8.5"/>
    </reaction>
</comment>
<dbReference type="CDD" id="cd09137">
    <property type="entry name" value="PLDc_PGS1_euk_2"/>
    <property type="match status" value="1"/>
</dbReference>
<dbReference type="SMART" id="SM00155">
    <property type="entry name" value="PLDc"/>
    <property type="match status" value="2"/>
</dbReference>
<feature type="domain" description="PLD phosphodiesterase" evidence="12">
    <location>
        <begin position="149"/>
        <end position="175"/>
    </location>
</feature>
<dbReference type="GO" id="GO:0008444">
    <property type="term" value="F:CDP-diacylglycerol-glycerol-3-phosphate 3-phosphatidyltransferase activity"/>
    <property type="evidence" value="ECO:0007669"/>
    <property type="project" value="UniProtKB-EC"/>
</dbReference>
<keyword evidence="9 11" id="KW-1208">Phospholipid metabolism</keyword>
<proteinExistence type="inferred from homology"/>
<comment type="function">
    <text evidence="1 11">Functions in the biosynthesis of the anionic phospholipids phosphatidylglycerol and cardiolipin.</text>
</comment>
<dbReference type="Pfam" id="PF13091">
    <property type="entry name" value="PLDc_2"/>
    <property type="match status" value="1"/>
</dbReference>
<dbReference type="InterPro" id="IPR001736">
    <property type="entry name" value="PLipase_D/transphosphatidylase"/>
</dbReference>
<name>A0A9P0MH63_NEZVI</name>
<dbReference type="PANTHER" id="PTHR12586">
    <property type="entry name" value="CDP-DIACYLGLYCEROL--SERINE O-PHOSPHATIDYLTRANSFERASE"/>
    <property type="match status" value="1"/>
</dbReference>
<gene>
    <name evidence="13" type="ORF">NEZAVI_LOCUS7748</name>
</gene>
<dbReference type="GO" id="GO:0005739">
    <property type="term" value="C:mitochondrion"/>
    <property type="evidence" value="ECO:0007669"/>
    <property type="project" value="UniProtKB-SubCell"/>
</dbReference>
<keyword evidence="14" id="KW-1185">Reference proteome</keyword>
<evidence type="ECO:0000259" key="12">
    <source>
        <dbReference type="SMART" id="SM00155"/>
    </source>
</evidence>
<organism evidence="13 14">
    <name type="scientific">Nezara viridula</name>
    <name type="common">Southern green stink bug</name>
    <name type="synonym">Cimex viridulus</name>
    <dbReference type="NCBI Taxonomy" id="85310"/>
    <lineage>
        <taxon>Eukaryota</taxon>
        <taxon>Metazoa</taxon>
        <taxon>Ecdysozoa</taxon>
        <taxon>Arthropoda</taxon>
        <taxon>Hexapoda</taxon>
        <taxon>Insecta</taxon>
        <taxon>Pterygota</taxon>
        <taxon>Neoptera</taxon>
        <taxon>Paraneoptera</taxon>
        <taxon>Hemiptera</taxon>
        <taxon>Heteroptera</taxon>
        <taxon>Panheteroptera</taxon>
        <taxon>Pentatomomorpha</taxon>
        <taxon>Pentatomoidea</taxon>
        <taxon>Pentatomidae</taxon>
        <taxon>Pentatominae</taxon>
        <taxon>Nezara</taxon>
    </lineage>
</organism>
<sequence length="471" mass="53462">MIRSAVQILEQSNCLPFTNNFSWLQNVAPAFSMHGEQVSILHKPEEFYQTLLDRCKKAQKRIMLASLYLGTGPLEKELVHAIESQMDQIKNLKVNILLDANRGSRGKENSRTMLMPLVKNEEQCKISLFHTPSLRGPLRYLLPSRYNELVGLQHMKLYLFDDSIIISGANLSEDYFTNRQDRYIMINGCKDLADFYWDLIQHISDVSLELDGSDNLKPRAYHPFKSSKRTYVDFARSKILGYYENHILNNQSSQNGKDKSHDTLIFPLLELPPLGVHQDSHVTERLLEAAEEGSKVTISTGYFNLTDQYASSILYRSQAYYRILMAHPSANGFLKAGGLAGGIPSAYTGLALRFFRDIVSTNASKRVLMLEYARPGWTFHAKGLWYTPVGESSPILTLVGSSNFGSRSVRRDLEMQAAILTINHGLRKRLADEEASLTDLSSPFNEKVASDPDRKPALWVRTTMKLFKTFF</sequence>
<evidence type="ECO:0000256" key="3">
    <source>
        <dbReference type="ARBA" id="ARBA00010682"/>
    </source>
</evidence>
<evidence type="ECO:0000256" key="2">
    <source>
        <dbReference type="ARBA" id="ARBA00005042"/>
    </source>
</evidence>
<evidence type="ECO:0000256" key="4">
    <source>
        <dbReference type="ARBA" id="ARBA00022516"/>
    </source>
</evidence>
<keyword evidence="7 11" id="KW-0443">Lipid metabolism</keyword>
<feature type="domain" description="PLD phosphodiesterase" evidence="12">
    <location>
        <begin position="375"/>
        <end position="408"/>
    </location>
</feature>
<dbReference type="InterPro" id="IPR016270">
    <property type="entry name" value="PGS1"/>
</dbReference>
<dbReference type="Proteomes" id="UP001152798">
    <property type="component" value="Chromosome 4"/>
</dbReference>
<evidence type="ECO:0000256" key="9">
    <source>
        <dbReference type="ARBA" id="ARBA00023264"/>
    </source>
</evidence>
<comment type="subcellular location">
    <subcellularLocation>
        <location evidence="11">Mitochondrion</location>
    </subcellularLocation>
</comment>
<dbReference type="AlphaFoldDB" id="A0A9P0MH63"/>
<dbReference type="CDD" id="cd09135">
    <property type="entry name" value="PLDc_PGS1_euk_1"/>
    <property type="match status" value="1"/>
</dbReference>
<dbReference type="EMBL" id="OV725080">
    <property type="protein sequence ID" value="CAH1398018.1"/>
    <property type="molecule type" value="Genomic_DNA"/>
</dbReference>
<dbReference type="PANTHER" id="PTHR12586:SF1">
    <property type="entry name" value="CDP-DIACYLGLYCEROL--GLYCEROL-3-PHOSPHATE 3-PHOSPHATIDYLTRANSFERASE, MITOCHONDRIAL"/>
    <property type="match status" value="1"/>
</dbReference>
<evidence type="ECO:0000256" key="8">
    <source>
        <dbReference type="ARBA" id="ARBA00023209"/>
    </source>
</evidence>
<dbReference type="PIRSF" id="PIRSF000850">
    <property type="entry name" value="Phospholipase_D_PSS"/>
    <property type="match status" value="1"/>
</dbReference>
<keyword evidence="11" id="KW-0067">ATP-binding</keyword>
<evidence type="ECO:0000256" key="5">
    <source>
        <dbReference type="ARBA" id="ARBA00022679"/>
    </source>
</evidence>
<dbReference type="GO" id="GO:0005524">
    <property type="term" value="F:ATP binding"/>
    <property type="evidence" value="ECO:0007669"/>
    <property type="project" value="UniProtKB-KW"/>
</dbReference>
<dbReference type="OrthoDB" id="10250191at2759"/>
<comment type="pathway">
    <text evidence="2 11">Phospholipid metabolism; phosphatidylglycerol biosynthesis; phosphatidylglycerol from CDP-diacylglycerol: step 1/2.</text>
</comment>
<evidence type="ECO:0000256" key="10">
    <source>
        <dbReference type="ARBA" id="ARBA00048586"/>
    </source>
</evidence>
<dbReference type="Gene3D" id="3.30.870.10">
    <property type="entry name" value="Endonuclease Chain A"/>
    <property type="match status" value="2"/>
</dbReference>
<keyword evidence="6" id="KW-0677">Repeat</keyword>
<evidence type="ECO:0000256" key="1">
    <source>
        <dbReference type="ARBA" id="ARBA00003537"/>
    </source>
</evidence>
<evidence type="ECO:0000256" key="7">
    <source>
        <dbReference type="ARBA" id="ARBA00023098"/>
    </source>
</evidence>
<comment type="similarity">
    <text evidence="3 11">Belongs to the CDP-alcohol phosphatidyltransferase class-II family.</text>
</comment>
<keyword evidence="11" id="KW-0547">Nucleotide-binding</keyword>